<evidence type="ECO:0000313" key="2">
    <source>
        <dbReference type="Proteomes" id="UP000718715"/>
    </source>
</evidence>
<protein>
    <submittedName>
        <fullName evidence="1">Ligand-gated channel</fullName>
    </submittedName>
</protein>
<reference evidence="1" key="1">
    <citation type="submission" date="2018-03" db="EMBL/GenBank/DDBJ databases">
        <title>Genomic characterization of a polymicrobial infection associated with a disease outbreak in Pacific white shrimp (Litopenaeus vannamei).</title>
        <authorList>
            <person name="Turner J.W."/>
            <person name="Bachand P.T."/>
            <person name="Tallman J."/>
            <person name="Elledge N.C."/>
            <person name="Pinnell L.J."/>
            <person name="Laughlin R.C."/>
            <person name="Zimba P.V."/>
        </authorList>
    </citation>
    <scope>NUCLEOTIDE SEQUENCE</scope>
    <source>
        <strain evidence="1">Hep-2b-22</strain>
    </source>
</reference>
<dbReference type="EMBL" id="PZOJ01000089">
    <property type="protein sequence ID" value="TMX75129.1"/>
    <property type="molecule type" value="Genomic_DNA"/>
</dbReference>
<keyword evidence="2" id="KW-1185">Reference proteome</keyword>
<comment type="caution">
    <text evidence="1">The sequence shown here is derived from an EMBL/GenBank/DDBJ whole genome shotgun (WGS) entry which is preliminary data.</text>
</comment>
<proteinExistence type="predicted"/>
<name>A0ACD3SX11_PHODM</name>
<evidence type="ECO:0000313" key="1">
    <source>
        <dbReference type="EMBL" id="TMX75129.1"/>
    </source>
</evidence>
<sequence>MKKTVIAVAISTLCGNVNAASNPKIEKDITVFKDIVVTAQKIEQSPYEVNGSVDVITDQDMRQEGATELYDTLKNIPGVDVSGGAGRPQNISIRGIRGNRIKILVDGVETSDGYGADDLNDKVGRNSFDLADVKQIEVIKGAGSSLHGSGAMGGMIVVTTKDASDYLTPEKDTVLIGDSNYVGESNKLNGAIGIAQRIGSTEHLIRYKQWEGNGSDNYNGEVYKRDVTGFNLSLTSNFYIGDHQEIKTKIERYRNDMVRNEQIGYVKDDFKEKTDTDTDKYQITYHYYDASLLAFDDAKIVLFYNVTDNNNNKSFYKHYKQQNVTEHSFHNDNYKFIEKSYGLKTQFNKSIPNHNIVWGIDAAHRYHSRTINKYSYLNDFVSLEEMSPFASVNTLEFGAYISDKYTYHNWEFDTGIRYDLQQMSPVERDTFANMRIGGIERLEDVNSNAISPSLTAAYNFNSELKAYLSYNHGFNAPSYSKAFEFVQHDGIPPFDIIPNFHLKPETSNNYEFGLKGNYQRFEFTSAVFYSQYKDFIMPINVRFNEITGRMEKQFVNIAQSESYGIEFGSKVRLNSAWSLLGNIGVVTAKSKDDEYLATSTPWNGSTSLKYSDGFDAFARLNFASSMNKVPMCHSKGTTSECTKTSGWGTFDLGFSYEPISNLTLNANLNNIFDREYMKYNTVAGMKDASIFYNSQVGRNFNLSLHYQY</sequence>
<organism evidence="1 2">
    <name type="scientific">Photobacterium damselae</name>
    <dbReference type="NCBI Taxonomy" id="38293"/>
    <lineage>
        <taxon>Bacteria</taxon>
        <taxon>Pseudomonadati</taxon>
        <taxon>Pseudomonadota</taxon>
        <taxon>Gammaproteobacteria</taxon>
        <taxon>Vibrionales</taxon>
        <taxon>Vibrionaceae</taxon>
        <taxon>Photobacterium</taxon>
    </lineage>
</organism>
<dbReference type="Proteomes" id="UP000718715">
    <property type="component" value="Unassembled WGS sequence"/>
</dbReference>
<gene>
    <name evidence="1" type="ORF">DA092_10615</name>
</gene>
<accession>A0ACD3SX11</accession>